<dbReference type="GeneID" id="19299300"/>
<accession>S7Q646</accession>
<dbReference type="OrthoDB" id="3255541at2759"/>
<dbReference type="STRING" id="670483.S7Q646"/>
<dbReference type="OMA" id="DGHFHEC"/>
<gene>
    <name evidence="1" type="ORF">GLOTRDRAFT_110924</name>
</gene>
<organism evidence="1 2">
    <name type="scientific">Gloeophyllum trabeum (strain ATCC 11539 / FP-39264 / Madison 617)</name>
    <name type="common">Brown rot fungus</name>
    <dbReference type="NCBI Taxonomy" id="670483"/>
    <lineage>
        <taxon>Eukaryota</taxon>
        <taxon>Fungi</taxon>
        <taxon>Dikarya</taxon>
        <taxon>Basidiomycota</taxon>
        <taxon>Agaricomycotina</taxon>
        <taxon>Agaricomycetes</taxon>
        <taxon>Gloeophyllales</taxon>
        <taxon>Gloeophyllaceae</taxon>
        <taxon>Gloeophyllum</taxon>
    </lineage>
</organism>
<dbReference type="KEGG" id="gtr:GLOTRDRAFT_110924"/>
<name>S7Q646_GLOTA</name>
<keyword evidence="2" id="KW-1185">Reference proteome</keyword>
<evidence type="ECO:0000313" key="1">
    <source>
        <dbReference type="EMBL" id="EPQ55501.1"/>
    </source>
</evidence>
<evidence type="ECO:0000313" key="2">
    <source>
        <dbReference type="Proteomes" id="UP000030669"/>
    </source>
</evidence>
<dbReference type="AlphaFoldDB" id="S7Q646"/>
<dbReference type="EMBL" id="KB469301">
    <property type="protein sequence ID" value="EPQ55501.1"/>
    <property type="molecule type" value="Genomic_DNA"/>
</dbReference>
<proteinExistence type="predicted"/>
<sequence length="291" mass="33185">MHQCLRISEIFRIVIKSVSEDRANRRKNLLSLAQTCRTFHSLAIDELWKSLENFVQLLKCLPDDLWHIDEDGVISFCRPILPTDWDRFRYYAIRVQTLKVGADIAVEALRDIAVYSRPHHGYLLPNVRVVSFSVKKVDFAAYLPLFLNPNLRSFGLHDRGCDTPLVLSRFGDLLGSLTPKLEKITLTMPLRKSIDCIPGTLTSSASQLQHLMKFSWRLPLLLTDLMCLGSLPHLNHISMVVPDNITDDSASLPEPLMFPALRILELRGRTFPPCTRLLKILGKRSFQSVLL</sequence>
<dbReference type="Proteomes" id="UP000030669">
    <property type="component" value="Unassembled WGS sequence"/>
</dbReference>
<evidence type="ECO:0008006" key="3">
    <source>
        <dbReference type="Google" id="ProtNLM"/>
    </source>
</evidence>
<dbReference type="HOGENOM" id="CLU_821596_0_0_1"/>
<feature type="non-terminal residue" evidence="1">
    <location>
        <position position="291"/>
    </location>
</feature>
<protein>
    <recommendedName>
        <fullName evidence="3">F-box domain-containing protein</fullName>
    </recommendedName>
</protein>
<dbReference type="RefSeq" id="XP_007865588.1">
    <property type="nucleotide sequence ID" value="XM_007867397.1"/>
</dbReference>
<dbReference type="eggNOG" id="ENOG502SV7G">
    <property type="taxonomic scope" value="Eukaryota"/>
</dbReference>
<reference evidence="1 2" key="1">
    <citation type="journal article" date="2012" name="Science">
        <title>The Paleozoic origin of enzymatic lignin decomposition reconstructed from 31 fungal genomes.</title>
        <authorList>
            <person name="Floudas D."/>
            <person name="Binder M."/>
            <person name="Riley R."/>
            <person name="Barry K."/>
            <person name="Blanchette R.A."/>
            <person name="Henrissat B."/>
            <person name="Martinez A.T."/>
            <person name="Otillar R."/>
            <person name="Spatafora J.W."/>
            <person name="Yadav J.S."/>
            <person name="Aerts A."/>
            <person name="Benoit I."/>
            <person name="Boyd A."/>
            <person name="Carlson A."/>
            <person name="Copeland A."/>
            <person name="Coutinho P.M."/>
            <person name="de Vries R.P."/>
            <person name="Ferreira P."/>
            <person name="Findley K."/>
            <person name="Foster B."/>
            <person name="Gaskell J."/>
            <person name="Glotzer D."/>
            <person name="Gorecki P."/>
            <person name="Heitman J."/>
            <person name="Hesse C."/>
            <person name="Hori C."/>
            <person name="Igarashi K."/>
            <person name="Jurgens J.A."/>
            <person name="Kallen N."/>
            <person name="Kersten P."/>
            <person name="Kohler A."/>
            <person name="Kuees U."/>
            <person name="Kumar T.K.A."/>
            <person name="Kuo A."/>
            <person name="LaButti K."/>
            <person name="Larrondo L.F."/>
            <person name="Lindquist E."/>
            <person name="Ling A."/>
            <person name="Lombard V."/>
            <person name="Lucas S."/>
            <person name="Lundell T."/>
            <person name="Martin R."/>
            <person name="McLaughlin D.J."/>
            <person name="Morgenstern I."/>
            <person name="Morin E."/>
            <person name="Murat C."/>
            <person name="Nagy L.G."/>
            <person name="Nolan M."/>
            <person name="Ohm R.A."/>
            <person name="Patyshakuliyeva A."/>
            <person name="Rokas A."/>
            <person name="Ruiz-Duenas F.J."/>
            <person name="Sabat G."/>
            <person name="Salamov A."/>
            <person name="Samejima M."/>
            <person name="Schmutz J."/>
            <person name="Slot J.C."/>
            <person name="St John F."/>
            <person name="Stenlid J."/>
            <person name="Sun H."/>
            <person name="Sun S."/>
            <person name="Syed K."/>
            <person name="Tsang A."/>
            <person name="Wiebenga A."/>
            <person name="Young D."/>
            <person name="Pisabarro A."/>
            <person name="Eastwood D.C."/>
            <person name="Martin F."/>
            <person name="Cullen D."/>
            <person name="Grigoriev I.V."/>
            <person name="Hibbett D.S."/>
        </authorList>
    </citation>
    <scope>NUCLEOTIDE SEQUENCE [LARGE SCALE GENOMIC DNA]</scope>
    <source>
        <strain evidence="1 2">ATCC 11539</strain>
    </source>
</reference>